<keyword evidence="9" id="KW-1185">Reference proteome</keyword>
<dbReference type="GO" id="GO:0046872">
    <property type="term" value="F:metal ion binding"/>
    <property type="evidence" value="ECO:0007669"/>
    <property type="project" value="UniProtKB-UniRule"/>
</dbReference>
<dbReference type="InterPro" id="IPR008284">
    <property type="entry name" value="MoCF_biosynth_CS"/>
</dbReference>
<evidence type="ECO:0000256" key="1">
    <source>
        <dbReference type="ARBA" id="ARBA00002901"/>
    </source>
</evidence>
<dbReference type="PANTHER" id="PTHR10192">
    <property type="entry name" value="MOLYBDOPTERIN BIOSYNTHESIS PROTEIN"/>
    <property type="match status" value="1"/>
</dbReference>
<dbReference type="InterPro" id="IPR005110">
    <property type="entry name" value="MoeA_linker/N"/>
</dbReference>
<dbReference type="PROSITE" id="PS01079">
    <property type="entry name" value="MOCF_BIOSYNTHESIS_2"/>
    <property type="match status" value="1"/>
</dbReference>
<dbReference type="GO" id="GO:0006777">
    <property type="term" value="P:Mo-molybdopterin cofactor biosynthetic process"/>
    <property type="evidence" value="ECO:0007669"/>
    <property type="project" value="UniProtKB-UniRule"/>
</dbReference>
<dbReference type="NCBIfam" id="TIGR00177">
    <property type="entry name" value="molyb_syn"/>
    <property type="match status" value="1"/>
</dbReference>
<comment type="catalytic activity">
    <reaction evidence="5">
        <text>adenylyl-molybdopterin + molybdate = Mo-molybdopterin + AMP + H(+)</text>
        <dbReference type="Rhea" id="RHEA:35047"/>
        <dbReference type="ChEBI" id="CHEBI:15378"/>
        <dbReference type="ChEBI" id="CHEBI:36264"/>
        <dbReference type="ChEBI" id="CHEBI:62727"/>
        <dbReference type="ChEBI" id="CHEBI:71302"/>
        <dbReference type="ChEBI" id="CHEBI:456215"/>
        <dbReference type="EC" id="2.10.1.1"/>
    </reaction>
</comment>
<dbReference type="Pfam" id="PF00994">
    <property type="entry name" value="MoCF_biosynth"/>
    <property type="match status" value="1"/>
</dbReference>
<dbReference type="SUPFAM" id="SSF63882">
    <property type="entry name" value="MoeA N-terminal region -like"/>
    <property type="match status" value="1"/>
</dbReference>
<protein>
    <recommendedName>
        <fullName evidence="6">Molybdopterin molybdenumtransferase</fullName>
        <ecNumber evidence="6">2.10.1.1</ecNumber>
    </recommendedName>
</protein>
<dbReference type="CDD" id="cd00887">
    <property type="entry name" value="MoeA"/>
    <property type="match status" value="1"/>
</dbReference>
<feature type="domain" description="MoaB/Mog" evidence="7">
    <location>
        <begin position="482"/>
        <end position="620"/>
    </location>
</feature>
<name>A0A2K8K9N5_9RHOB</name>
<dbReference type="Pfam" id="PF03453">
    <property type="entry name" value="MoeA_N"/>
    <property type="match status" value="1"/>
</dbReference>
<dbReference type="UniPathway" id="UPA00344"/>
<dbReference type="InterPro" id="IPR036135">
    <property type="entry name" value="MoeA_linker/N_sf"/>
</dbReference>
<keyword evidence="4 6" id="KW-0501">Molybdenum cofactor biosynthesis</keyword>
<evidence type="ECO:0000256" key="4">
    <source>
        <dbReference type="ARBA" id="ARBA00023150"/>
    </source>
</evidence>
<proteinExistence type="inferred from homology"/>
<dbReference type="Gene3D" id="2.170.190.11">
    <property type="entry name" value="Molybdopterin biosynthesis moea protein, domain 3"/>
    <property type="match status" value="1"/>
</dbReference>
<comment type="function">
    <text evidence="1 6">Catalyzes the insertion of molybdate into adenylated molybdopterin with the concomitant release of AMP.</text>
</comment>
<dbReference type="Gene3D" id="3.90.105.10">
    <property type="entry name" value="Molybdopterin biosynthesis moea protein, domain 2"/>
    <property type="match status" value="1"/>
</dbReference>
<dbReference type="Proteomes" id="UP000228948">
    <property type="component" value="Chromosome"/>
</dbReference>
<dbReference type="Gene3D" id="2.40.340.10">
    <property type="entry name" value="MoeA, C-terminal, domain IV"/>
    <property type="match status" value="1"/>
</dbReference>
<reference evidence="8 9" key="1">
    <citation type="submission" date="2017-11" db="EMBL/GenBank/DDBJ databases">
        <title>Revised Sequence and Annotation of the Rhodobaca barguzinensis strain alga05 Genome.</title>
        <authorList>
            <person name="Kopejtka K."/>
            <person name="Tomasch J.M."/>
            <person name="Bunk B."/>
            <person name="Koblizek M."/>
        </authorList>
    </citation>
    <scope>NUCLEOTIDE SEQUENCE [LARGE SCALE GENOMIC DNA]</scope>
    <source>
        <strain evidence="9">alga05</strain>
    </source>
</reference>
<dbReference type="SMART" id="SM00852">
    <property type="entry name" value="MoCF_biosynth"/>
    <property type="match status" value="1"/>
</dbReference>
<dbReference type="Gene3D" id="3.40.980.10">
    <property type="entry name" value="MoaB/Mog-like domain"/>
    <property type="match status" value="1"/>
</dbReference>
<dbReference type="AlphaFoldDB" id="A0A2K8K9N5"/>
<evidence type="ECO:0000256" key="6">
    <source>
        <dbReference type="RuleBase" id="RU365090"/>
    </source>
</evidence>
<dbReference type="RefSeq" id="WP_071479518.1">
    <property type="nucleotide sequence ID" value="NZ_CP024899.1"/>
</dbReference>
<keyword evidence="6" id="KW-0500">Molybdenum</keyword>
<organism evidence="8 9">
    <name type="scientific">Roseinatronobacter bogoriensis subsp. barguzinensis</name>
    <dbReference type="NCBI Taxonomy" id="441209"/>
    <lineage>
        <taxon>Bacteria</taxon>
        <taxon>Pseudomonadati</taxon>
        <taxon>Pseudomonadota</taxon>
        <taxon>Alphaproteobacteria</taxon>
        <taxon>Rhodobacterales</taxon>
        <taxon>Paracoccaceae</taxon>
        <taxon>Roseinatronobacter</taxon>
    </lineage>
</organism>
<comment type="similarity">
    <text evidence="3 6">Belongs to the MoeA family.</text>
</comment>
<sequence length="706" mass="74783">MSSFDRVLVVDWSANATPKLGADSIWIGSAGAGAVPPQNIPTRRACMDVLRTEIAAACAAGQRMLVAFDIGFGFPRGFAAHLTGRAEALAVWDWLAERIKDDARNANNRFEVAAQINRLFPGTGPFWGRPNGHDLPDLPAKGTAREGHGLAELRDTEALCAGAHPMWKLYTTGSVGSQSLLGQAHLAALRAEFGDALSVWPMERREAPVVLVETYLSLIDPAVKQAQAGYACKDAAQVDLLARAFAKADMVQLMDVSAAPETLREEGWILGAGHAAHLLEVLEPAPLTPPRLRNDCFAMPQGVDWVPVDEALSRLRAALHPLTAEENVAVSQAGGRILSQDLVARRANPPAANSAVDGYGFAQTSLQGGGPYTLPLVAGRAAAGQPFEGAVSHGYTIRILTGAILPEGVDTVVLEEDCASDGARVAFDGPIKPRINTRKAGEDVVAGTSFLPAGRRLTPADLALASALGVGRVKVHRHLRVGVLSTGDELLADPNSDAQPHQIFDANRPMLLEIARKWGHRPVDLGHMPDDPERIAAALDNGARECDVILTSGGASAGDEDHVSHLLREKGNLSSWRIALKPGRPLALALWQGVPVLGLPGNPVAAFVCTLIFGRPALSLMAGCGWQEPQGFLVAAAFAKTKKPGRREYLRARLDAEGRAEVFASEGSGRISGLSWAEGLVELPDGAATIQPGTMVRYVPLSSFGL</sequence>
<accession>A0A2K8K9N5</accession>
<keyword evidence="6" id="KW-0479">Metal-binding</keyword>
<dbReference type="InterPro" id="IPR005111">
    <property type="entry name" value="MoeA_C_domain_IV"/>
</dbReference>
<dbReference type="KEGG" id="rbg:BG454_00080"/>
<dbReference type="EC" id="2.10.1.1" evidence="6"/>
<evidence type="ECO:0000259" key="7">
    <source>
        <dbReference type="SMART" id="SM00852"/>
    </source>
</evidence>
<dbReference type="GO" id="GO:0005829">
    <property type="term" value="C:cytosol"/>
    <property type="evidence" value="ECO:0007669"/>
    <property type="project" value="TreeGrafter"/>
</dbReference>
<dbReference type="STRING" id="441209.GCA_001870665_00326"/>
<dbReference type="NCBIfam" id="NF045515">
    <property type="entry name" value="Glp_gephyrin"/>
    <property type="match status" value="1"/>
</dbReference>
<dbReference type="SUPFAM" id="SSF63867">
    <property type="entry name" value="MoeA C-terminal domain-like"/>
    <property type="match status" value="1"/>
</dbReference>
<dbReference type="SUPFAM" id="SSF53218">
    <property type="entry name" value="Molybdenum cofactor biosynthesis proteins"/>
    <property type="match status" value="1"/>
</dbReference>
<evidence type="ECO:0000256" key="5">
    <source>
        <dbReference type="ARBA" id="ARBA00047317"/>
    </source>
</evidence>
<gene>
    <name evidence="8" type="ORF">BG454_00080</name>
</gene>
<comment type="pathway">
    <text evidence="2 6">Cofactor biosynthesis; molybdopterin biosynthesis.</text>
</comment>
<dbReference type="InterPro" id="IPR036688">
    <property type="entry name" value="MoeA_C_domain_IV_sf"/>
</dbReference>
<dbReference type="EMBL" id="CP024899">
    <property type="protein sequence ID" value="ATX64425.1"/>
    <property type="molecule type" value="Genomic_DNA"/>
</dbReference>
<dbReference type="InterPro" id="IPR038987">
    <property type="entry name" value="MoeA-like"/>
</dbReference>
<dbReference type="InterPro" id="IPR001453">
    <property type="entry name" value="MoaB/Mog_dom"/>
</dbReference>
<evidence type="ECO:0000256" key="3">
    <source>
        <dbReference type="ARBA" id="ARBA00010763"/>
    </source>
</evidence>
<dbReference type="GO" id="GO:0061599">
    <property type="term" value="F:molybdopterin molybdotransferase activity"/>
    <property type="evidence" value="ECO:0007669"/>
    <property type="project" value="UniProtKB-UniRule"/>
</dbReference>
<evidence type="ECO:0000256" key="2">
    <source>
        <dbReference type="ARBA" id="ARBA00005046"/>
    </source>
</evidence>
<dbReference type="FunFam" id="3.40.980.10:FF:000001">
    <property type="entry name" value="Molybdopterin molybdenumtransferase"/>
    <property type="match status" value="1"/>
</dbReference>
<dbReference type="OrthoDB" id="9804758at2"/>
<dbReference type="InterPro" id="IPR036425">
    <property type="entry name" value="MoaB/Mog-like_dom_sf"/>
</dbReference>
<comment type="cofactor">
    <cofactor evidence="6">
        <name>Mg(2+)</name>
        <dbReference type="ChEBI" id="CHEBI:18420"/>
    </cofactor>
</comment>
<evidence type="ECO:0000313" key="8">
    <source>
        <dbReference type="EMBL" id="ATX64425.1"/>
    </source>
</evidence>
<evidence type="ECO:0000313" key="9">
    <source>
        <dbReference type="Proteomes" id="UP000228948"/>
    </source>
</evidence>
<dbReference type="PANTHER" id="PTHR10192:SF5">
    <property type="entry name" value="GEPHYRIN"/>
    <property type="match status" value="1"/>
</dbReference>
<keyword evidence="6 8" id="KW-0808">Transferase</keyword>
<keyword evidence="6" id="KW-0460">Magnesium</keyword>
<dbReference type="Pfam" id="PF03454">
    <property type="entry name" value="MoeA_C"/>
    <property type="match status" value="1"/>
</dbReference>